<keyword evidence="3" id="KW-1185">Reference proteome</keyword>
<dbReference type="CDD" id="cd06259">
    <property type="entry name" value="YdcF-like"/>
    <property type="match status" value="1"/>
</dbReference>
<organism evidence="2 3">
    <name type="scientific">Paraburkholderia solisilvae</name>
    <dbReference type="NCBI Taxonomy" id="624376"/>
    <lineage>
        <taxon>Bacteria</taxon>
        <taxon>Pseudomonadati</taxon>
        <taxon>Pseudomonadota</taxon>
        <taxon>Betaproteobacteria</taxon>
        <taxon>Burkholderiales</taxon>
        <taxon>Burkholderiaceae</taxon>
        <taxon>Paraburkholderia</taxon>
    </lineage>
</organism>
<dbReference type="EMBL" id="CADIKF010000065">
    <property type="protein sequence ID" value="CAB3769754.1"/>
    <property type="molecule type" value="Genomic_DNA"/>
</dbReference>
<dbReference type="Pfam" id="PF02698">
    <property type="entry name" value="DUF218"/>
    <property type="match status" value="1"/>
</dbReference>
<evidence type="ECO:0000313" key="2">
    <source>
        <dbReference type="EMBL" id="CAB3769754.1"/>
    </source>
</evidence>
<evidence type="ECO:0000313" key="3">
    <source>
        <dbReference type="Proteomes" id="UP000494329"/>
    </source>
</evidence>
<dbReference type="GO" id="GO:0043164">
    <property type="term" value="P:Gram-negative-bacterium-type cell wall biogenesis"/>
    <property type="evidence" value="ECO:0007669"/>
    <property type="project" value="TreeGrafter"/>
</dbReference>
<dbReference type="Proteomes" id="UP000494329">
    <property type="component" value="Unassembled WGS sequence"/>
</dbReference>
<dbReference type="AlphaFoldDB" id="A0A6J5EUU5"/>
<dbReference type="PANTHER" id="PTHR30336">
    <property type="entry name" value="INNER MEMBRANE PROTEIN, PROBABLE PERMEASE"/>
    <property type="match status" value="1"/>
</dbReference>
<protein>
    <recommendedName>
        <fullName evidence="1">DUF218 domain-containing protein</fullName>
    </recommendedName>
</protein>
<sequence>MILFILLLLFFAAFLLIRRARVLIAVAAAALFWLLATGWLTAPLLAIAQPPAVASADVPPDAFAARTAIILLGGGTAYTSDGTLVPKGDARDSIAKAAALHAQCKRVATVCDVIISGGNPQHHAATEADNYLPWLLRDQVPRADIILENRSLNTYENARNVAAILPHGYYGSLILVTPAYHMPRSLLDFHRFGMMPHAAVSATRHAQRGLLPRYRNLFSAELALHELIGLAQFHVYSALGWF</sequence>
<name>A0A6J5EUU5_9BURK</name>
<dbReference type="InterPro" id="IPR003848">
    <property type="entry name" value="DUF218"/>
</dbReference>
<dbReference type="PANTHER" id="PTHR30336:SF4">
    <property type="entry name" value="ENVELOPE BIOGENESIS FACTOR ELYC"/>
    <property type="match status" value="1"/>
</dbReference>
<evidence type="ECO:0000259" key="1">
    <source>
        <dbReference type="Pfam" id="PF02698"/>
    </source>
</evidence>
<dbReference type="GO" id="GO:0000270">
    <property type="term" value="P:peptidoglycan metabolic process"/>
    <property type="evidence" value="ECO:0007669"/>
    <property type="project" value="TreeGrafter"/>
</dbReference>
<proteinExistence type="predicted"/>
<dbReference type="GO" id="GO:0005886">
    <property type="term" value="C:plasma membrane"/>
    <property type="evidence" value="ECO:0007669"/>
    <property type="project" value="TreeGrafter"/>
</dbReference>
<dbReference type="InterPro" id="IPR051599">
    <property type="entry name" value="Cell_Envelope_Assoc"/>
</dbReference>
<dbReference type="InterPro" id="IPR014729">
    <property type="entry name" value="Rossmann-like_a/b/a_fold"/>
</dbReference>
<accession>A0A6J5EUU5</accession>
<dbReference type="Gene3D" id="3.40.50.620">
    <property type="entry name" value="HUPs"/>
    <property type="match status" value="1"/>
</dbReference>
<dbReference type="RefSeq" id="WP_246270604.1">
    <property type="nucleotide sequence ID" value="NZ_CADIKF010000065.1"/>
</dbReference>
<reference evidence="2 3" key="1">
    <citation type="submission" date="2020-04" db="EMBL/GenBank/DDBJ databases">
        <authorList>
            <person name="De Canck E."/>
        </authorList>
    </citation>
    <scope>NUCLEOTIDE SEQUENCE [LARGE SCALE GENOMIC DNA]</scope>
    <source>
        <strain evidence="2 3">LMG 29739</strain>
    </source>
</reference>
<gene>
    <name evidence="2" type="ORF">LMG29739_05623</name>
</gene>
<feature type="domain" description="DUF218" evidence="1">
    <location>
        <begin position="68"/>
        <end position="229"/>
    </location>
</feature>